<keyword evidence="2" id="KW-0229">DNA integration</keyword>
<dbReference type="Pfam" id="PF13356">
    <property type="entry name" value="Arm-DNA-bind_3"/>
    <property type="match status" value="1"/>
</dbReference>
<dbReference type="GO" id="GO:0015074">
    <property type="term" value="P:DNA integration"/>
    <property type="evidence" value="ECO:0007669"/>
    <property type="project" value="UniProtKB-KW"/>
</dbReference>
<evidence type="ECO:0000313" key="8">
    <source>
        <dbReference type="EMBL" id="MXY34688.1"/>
    </source>
</evidence>
<dbReference type="PROSITE" id="PS51900">
    <property type="entry name" value="CB"/>
    <property type="match status" value="1"/>
</dbReference>
<dbReference type="Gene3D" id="1.10.150.130">
    <property type="match status" value="1"/>
</dbReference>
<dbReference type="Pfam" id="PF00589">
    <property type="entry name" value="Phage_integrase"/>
    <property type="match status" value="1"/>
</dbReference>
<dbReference type="AlphaFoldDB" id="A0A6B0Y1T8"/>
<dbReference type="CDD" id="cd00796">
    <property type="entry name" value="INT_Rci_Hp1_C"/>
    <property type="match status" value="1"/>
</dbReference>
<comment type="similarity">
    <text evidence="1">Belongs to the 'phage' integrase family.</text>
</comment>
<feature type="domain" description="Tyr recombinase" evidence="6">
    <location>
        <begin position="195"/>
        <end position="362"/>
    </location>
</feature>
<name>A0A6B0Y1T8_9RHOB</name>
<dbReference type="InterPro" id="IPR013762">
    <property type="entry name" value="Integrase-like_cat_sf"/>
</dbReference>
<organism evidence="8">
    <name type="scientific">Boseongicola sp. SB0664_bin_43</name>
    <dbReference type="NCBI Taxonomy" id="2604844"/>
    <lineage>
        <taxon>Bacteria</taxon>
        <taxon>Pseudomonadati</taxon>
        <taxon>Pseudomonadota</taxon>
        <taxon>Alphaproteobacteria</taxon>
        <taxon>Rhodobacterales</taxon>
        <taxon>Paracoccaceae</taxon>
        <taxon>Boseongicola</taxon>
    </lineage>
</organism>
<evidence type="ECO:0000256" key="2">
    <source>
        <dbReference type="ARBA" id="ARBA00022908"/>
    </source>
</evidence>
<keyword evidence="3 5" id="KW-0238">DNA-binding</keyword>
<keyword evidence="4" id="KW-0233">DNA recombination</keyword>
<dbReference type="InterPro" id="IPR011010">
    <property type="entry name" value="DNA_brk_join_enz"/>
</dbReference>
<accession>A0A6B0Y1T8</accession>
<dbReference type="Pfam" id="PF22022">
    <property type="entry name" value="Phage_int_M"/>
    <property type="match status" value="1"/>
</dbReference>
<dbReference type="Gene3D" id="3.30.160.390">
    <property type="entry name" value="Integrase, DNA-binding domain"/>
    <property type="match status" value="1"/>
</dbReference>
<dbReference type="SUPFAM" id="SSF56349">
    <property type="entry name" value="DNA breaking-rejoining enzymes"/>
    <property type="match status" value="1"/>
</dbReference>
<feature type="domain" description="Core-binding (CB)" evidence="7">
    <location>
        <begin position="94"/>
        <end position="173"/>
    </location>
</feature>
<dbReference type="InterPro" id="IPR044068">
    <property type="entry name" value="CB"/>
</dbReference>
<dbReference type="InterPro" id="IPR038488">
    <property type="entry name" value="Integrase_DNA-bd_sf"/>
</dbReference>
<proteinExistence type="inferred from homology"/>
<evidence type="ECO:0000256" key="1">
    <source>
        <dbReference type="ARBA" id="ARBA00008857"/>
    </source>
</evidence>
<dbReference type="PROSITE" id="PS51898">
    <property type="entry name" value="TYR_RECOMBINASE"/>
    <property type="match status" value="1"/>
</dbReference>
<dbReference type="InterPro" id="IPR010998">
    <property type="entry name" value="Integrase_recombinase_N"/>
</dbReference>
<dbReference type="GO" id="GO:0003677">
    <property type="term" value="F:DNA binding"/>
    <property type="evidence" value="ECO:0007669"/>
    <property type="project" value="UniProtKB-UniRule"/>
</dbReference>
<protein>
    <submittedName>
        <fullName evidence="8">Tyrosine-type recombinase/integrase</fullName>
    </submittedName>
</protein>
<evidence type="ECO:0000256" key="5">
    <source>
        <dbReference type="PROSITE-ProRule" id="PRU01248"/>
    </source>
</evidence>
<reference evidence="8" key="1">
    <citation type="submission" date="2019-09" db="EMBL/GenBank/DDBJ databases">
        <title>Characterisation of the sponge microbiome using genome-centric metagenomics.</title>
        <authorList>
            <person name="Engelberts J.P."/>
            <person name="Robbins S.J."/>
            <person name="De Goeij J.M."/>
            <person name="Aranda M."/>
            <person name="Bell S.C."/>
            <person name="Webster N.S."/>
        </authorList>
    </citation>
    <scope>NUCLEOTIDE SEQUENCE</scope>
    <source>
        <strain evidence="8">SB0664_bin_43</strain>
    </source>
</reference>
<dbReference type="PANTHER" id="PTHR30629:SF2">
    <property type="entry name" value="PROPHAGE INTEGRASE INTS-RELATED"/>
    <property type="match status" value="1"/>
</dbReference>
<dbReference type="InterPro" id="IPR053876">
    <property type="entry name" value="Phage_int_M"/>
</dbReference>
<evidence type="ECO:0000259" key="6">
    <source>
        <dbReference type="PROSITE" id="PS51898"/>
    </source>
</evidence>
<comment type="caution">
    <text evidence="8">The sequence shown here is derived from an EMBL/GenBank/DDBJ whole genome shotgun (WGS) entry which is preliminary data.</text>
</comment>
<dbReference type="Gene3D" id="1.10.443.10">
    <property type="entry name" value="Intergrase catalytic core"/>
    <property type="match status" value="1"/>
</dbReference>
<evidence type="ECO:0000256" key="4">
    <source>
        <dbReference type="ARBA" id="ARBA00023172"/>
    </source>
</evidence>
<dbReference type="GO" id="GO:0006310">
    <property type="term" value="P:DNA recombination"/>
    <property type="evidence" value="ECO:0007669"/>
    <property type="project" value="UniProtKB-KW"/>
</dbReference>
<dbReference type="InterPro" id="IPR050808">
    <property type="entry name" value="Phage_Integrase"/>
</dbReference>
<dbReference type="PANTHER" id="PTHR30629">
    <property type="entry name" value="PROPHAGE INTEGRASE"/>
    <property type="match status" value="1"/>
</dbReference>
<dbReference type="EMBL" id="VXRY01000470">
    <property type="protein sequence ID" value="MXY34688.1"/>
    <property type="molecule type" value="Genomic_DNA"/>
</dbReference>
<dbReference type="InterPro" id="IPR025166">
    <property type="entry name" value="Integrase_DNA_bind_dom"/>
</dbReference>
<evidence type="ECO:0000256" key="3">
    <source>
        <dbReference type="ARBA" id="ARBA00023125"/>
    </source>
</evidence>
<dbReference type="InterPro" id="IPR002104">
    <property type="entry name" value="Integrase_catalytic"/>
</dbReference>
<sequence>MANRRLTQRLIDTLKPGKSVREIRDTELRGFGVRILPSGRRRFFVNAQTNGRRIWKTIGDAGAMSLAEARALARSHLSAHVNGAPSRSADSSEVPFEDVAEAVFRRHSRLWKPGTLRVNRNYLKNQILPWFRGRPVGEITNADVRRWFTALRSTPTAADRAMPVLSVIMREAETLGHRPEGSNPCRNIRRYRRHGRERFLSREEIRRLGAALKGHDGNALAAAVRLLLLTGCRKGEIMTLQWRDYRDGHLFLRDGKTGPRTVWLSSVARTVLDGLPRTGVWVFPGRSGTGSARGLDSFWNELRDETGLLDVRLHDIRHSYASLALQRGETVLTIGRLLGHSDPDTTLKYIHLADQAVRDAVEAVAPVLGGEGRS</sequence>
<gene>
    <name evidence="8" type="ORF">F4Y60_11495</name>
</gene>
<evidence type="ECO:0000259" key="7">
    <source>
        <dbReference type="PROSITE" id="PS51900"/>
    </source>
</evidence>